<evidence type="ECO:0000259" key="7">
    <source>
        <dbReference type="PROSITE" id="PS50102"/>
    </source>
</evidence>
<feature type="compositionally biased region" description="Gly residues" evidence="6">
    <location>
        <begin position="1"/>
        <end position="14"/>
    </location>
</feature>
<dbReference type="GO" id="GO:0005730">
    <property type="term" value="C:nucleolus"/>
    <property type="evidence" value="ECO:0007669"/>
    <property type="project" value="UniProtKB-SubCell"/>
</dbReference>
<reference evidence="8" key="1">
    <citation type="submission" date="2021-01" db="EMBL/GenBank/DDBJ databases">
        <authorList>
            <person name="Corre E."/>
            <person name="Pelletier E."/>
            <person name="Niang G."/>
            <person name="Scheremetjew M."/>
            <person name="Finn R."/>
            <person name="Kale V."/>
            <person name="Holt S."/>
            <person name="Cochrane G."/>
            <person name="Meng A."/>
            <person name="Brown T."/>
            <person name="Cohen L."/>
        </authorList>
    </citation>
    <scope>NUCLEOTIDE SEQUENCE</scope>
    <source>
        <strain evidence="8">RCC1871</strain>
    </source>
</reference>
<feature type="compositionally biased region" description="Basic residues" evidence="6">
    <location>
        <begin position="374"/>
        <end position="408"/>
    </location>
</feature>
<evidence type="ECO:0000256" key="6">
    <source>
        <dbReference type="SAM" id="MobiDB-lite"/>
    </source>
</evidence>
<evidence type="ECO:0000313" key="8">
    <source>
        <dbReference type="EMBL" id="CAE0188846.1"/>
    </source>
</evidence>
<comment type="subcellular location">
    <subcellularLocation>
        <location evidence="1">Nucleus</location>
        <location evidence="1">Nucleolus</location>
    </subcellularLocation>
</comment>
<dbReference type="EMBL" id="CP151506">
    <property type="protein sequence ID" value="WZN62550.1"/>
    <property type="molecule type" value="Genomic_DNA"/>
</dbReference>
<protein>
    <submittedName>
        <fullName evidence="9">Nucleolar protein</fullName>
    </submittedName>
</protein>
<feature type="domain" description="RRM" evidence="7">
    <location>
        <begin position="93"/>
        <end position="194"/>
    </location>
</feature>
<evidence type="ECO:0000256" key="5">
    <source>
        <dbReference type="PROSITE-ProRule" id="PRU00176"/>
    </source>
</evidence>
<dbReference type="EMBL" id="HBHZ01002473">
    <property type="protein sequence ID" value="CAE0188846.1"/>
    <property type="molecule type" value="Transcribed_RNA"/>
</dbReference>
<evidence type="ECO:0000313" key="10">
    <source>
        <dbReference type="Proteomes" id="UP001472866"/>
    </source>
</evidence>
<dbReference type="CDD" id="cd12394">
    <property type="entry name" value="RRM1_RBM34"/>
    <property type="match status" value="1"/>
</dbReference>
<comment type="similarity">
    <text evidence="2">Belongs to the RRM RBM34 family.</text>
</comment>
<dbReference type="InterPro" id="IPR035979">
    <property type="entry name" value="RBD_domain_sf"/>
</dbReference>
<dbReference type="InterPro" id="IPR012677">
    <property type="entry name" value="Nucleotide-bd_a/b_plait_sf"/>
</dbReference>
<dbReference type="Pfam" id="PF00076">
    <property type="entry name" value="RRM_1"/>
    <property type="match status" value="2"/>
</dbReference>
<keyword evidence="10" id="KW-1185">Reference proteome</keyword>
<feature type="region of interest" description="Disordered" evidence="6">
    <location>
        <begin position="298"/>
        <end position="408"/>
    </location>
</feature>
<evidence type="ECO:0000313" key="9">
    <source>
        <dbReference type="EMBL" id="WZN62550.1"/>
    </source>
</evidence>
<reference evidence="9 10" key="2">
    <citation type="submission" date="2024-03" db="EMBL/GenBank/DDBJ databases">
        <title>Complete genome sequence of the green alga Chloropicon roscoffensis RCC1871.</title>
        <authorList>
            <person name="Lemieux C."/>
            <person name="Pombert J.-F."/>
            <person name="Otis C."/>
            <person name="Turmel M."/>
        </authorList>
    </citation>
    <scope>NUCLEOTIDE SEQUENCE [LARGE SCALE GENOMIC DNA]</scope>
    <source>
        <strain evidence="9 10">RCC1871</strain>
    </source>
</reference>
<dbReference type="AlphaFoldDB" id="A0A7S3C8B0"/>
<evidence type="ECO:0000256" key="1">
    <source>
        <dbReference type="ARBA" id="ARBA00004604"/>
    </source>
</evidence>
<name>A0A7S3C8B0_9CHLO</name>
<evidence type="ECO:0000256" key="4">
    <source>
        <dbReference type="ARBA" id="ARBA00023242"/>
    </source>
</evidence>
<feature type="region of interest" description="Disordered" evidence="6">
    <location>
        <begin position="1"/>
        <end position="93"/>
    </location>
</feature>
<evidence type="ECO:0000256" key="2">
    <source>
        <dbReference type="ARBA" id="ARBA00007077"/>
    </source>
</evidence>
<dbReference type="SUPFAM" id="SSF54928">
    <property type="entry name" value="RNA-binding domain, RBD"/>
    <property type="match status" value="2"/>
</dbReference>
<dbReference type="Proteomes" id="UP001472866">
    <property type="component" value="Chromosome 06"/>
</dbReference>
<proteinExistence type="inferred from homology"/>
<feature type="domain" description="RRM" evidence="7">
    <location>
        <begin position="210"/>
        <end position="294"/>
    </location>
</feature>
<keyword evidence="4" id="KW-0539">Nucleus</keyword>
<dbReference type="InterPro" id="IPR000504">
    <property type="entry name" value="RRM_dom"/>
</dbReference>
<dbReference type="SMART" id="SM00360">
    <property type="entry name" value="RRM"/>
    <property type="match status" value="2"/>
</dbReference>
<dbReference type="PANTHER" id="PTHR23236">
    <property type="entry name" value="EUKARYOTIC TRANSLATION INITIATION FACTOR 4B/4H"/>
    <property type="match status" value="1"/>
</dbReference>
<dbReference type="GO" id="GO:0003723">
    <property type="term" value="F:RNA binding"/>
    <property type="evidence" value="ECO:0007669"/>
    <property type="project" value="UniProtKB-UniRule"/>
</dbReference>
<organism evidence="8">
    <name type="scientific">Chloropicon roscoffensis</name>
    <dbReference type="NCBI Taxonomy" id="1461544"/>
    <lineage>
        <taxon>Eukaryota</taxon>
        <taxon>Viridiplantae</taxon>
        <taxon>Chlorophyta</taxon>
        <taxon>Chloropicophyceae</taxon>
        <taxon>Chloropicales</taxon>
        <taxon>Chloropicaceae</taxon>
        <taxon>Chloropicon</taxon>
    </lineage>
</organism>
<keyword evidence="3 5" id="KW-0694">RNA-binding</keyword>
<dbReference type="PANTHER" id="PTHR23236:SF25">
    <property type="entry name" value="RNA-BINDING PROTEIN 34"/>
    <property type="match status" value="1"/>
</dbReference>
<dbReference type="Gene3D" id="3.30.70.330">
    <property type="match status" value="2"/>
</dbReference>
<gene>
    <name evidence="8" type="ORF">CROS1456_LOCUS1917</name>
    <name evidence="9" type="ORF">HKI87_06g40870</name>
</gene>
<sequence length="408" mass="44206">MVDGGLFGGLFSGKGKGKKKKRSVEDADQADQAPQEGAGLFSKKFKREKEDPNKALAVVEKADSEEPSAQGGRSRSKRRASASVDDSPEKRQRTVFVGNVPSSATKKTLKRLFGQFGPIESVRFRSQPLDLQNKMPYHDTALTRKIAAVKGLTQSDRTQKAYVVFKAAEHAEKAMGLNMTDLDGKHIMVDFAGAKSSNKDGAAVQYDPTMSVFLGNLPLDVEEEKIIEFFNSADQFPQVQNQIEAVRVVHDKATGLGKGFGYVLFKNKNAAKCALSLSDELLQERRVRIMKVKANPVPTKMAAGGSGGSRPAAGNEDKRKKLSAFTRRQLAGAKAGKGKGAPSWQGMRVKGKIGKAQATGGKDKKLLSQMIAKHQQKKTTKNMKKKVTQGSKGSKKPGHPGKYSATKK</sequence>
<accession>A0A7S3C8B0</accession>
<evidence type="ECO:0000256" key="3">
    <source>
        <dbReference type="ARBA" id="ARBA00022884"/>
    </source>
</evidence>
<dbReference type="PROSITE" id="PS50102">
    <property type="entry name" value="RRM"/>
    <property type="match status" value="2"/>
</dbReference>